<keyword evidence="1" id="KW-1133">Transmembrane helix</keyword>
<organism evidence="2 3">
    <name type="scientific">Ralstonia pickettii OR214</name>
    <dbReference type="NCBI Taxonomy" id="1264675"/>
    <lineage>
        <taxon>Bacteria</taxon>
        <taxon>Pseudomonadati</taxon>
        <taxon>Pseudomonadota</taxon>
        <taxon>Betaproteobacteria</taxon>
        <taxon>Burkholderiales</taxon>
        <taxon>Burkholderiaceae</taxon>
        <taxon>Ralstonia</taxon>
    </lineage>
</organism>
<dbReference type="EMBL" id="APMQ01000005">
    <property type="protein sequence ID" value="ENZ78063.1"/>
    <property type="molecule type" value="Genomic_DNA"/>
</dbReference>
<evidence type="ECO:0000256" key="1">
    <source>
        <dbReference type="SAM" id="Phobius"/>
    </source>
</evidence>
<evidence type="ECO:0000313" key="3">
    <source>
        <dbReference type="Proteomes" id="UP000013280"/>
    </source>
</evidence>
<accession>R0DXB3</accession>
<feature type="transmembrane region" description="Helical" evidence="1">
    <location>
        <begin position="21"/>
        <end position="44"/>
    </location>
</feature>
<name>R0DXB3_RALPI</name>
<sequence precursor="true">MTHRFSTLTDSEIDAIASTRFWRCVCLVLALMALFIVSAGASIVVDDGNLVTLTRSIALLSITLLGLVCSTSSEPNELSRLEDVPRMLDQTLDLLKRSEAARQLRDEILGSGRVLRVFDFQDLTSAHEKALHRQKVQQMNGLVGVAEG</sequence>
<keyword evidence="1" id="KW-0812">Transmembrane</keyword>
<evidence type="ECO:0000313" key="2">
    <source>
        <dbReference type="EMBL" id="ENZ78063.1"/>
    </source>
</evidence>
<gene>
    <name evidence="2" type="ORF">OR214_02339</name>
</gene>
<dbReference type="AlphaFoldDB" id="R0DXB3"/>
<dbReference type="Proteomes" id="UP000013280">
    <property type="component" value="Unassembled WGS sequence"/>
</dbReference>
<reference evidence="2 3" key="1">
    <citation type="journal article" date="2013" name="Genome Announc.">
        <title>Draft Genome Sequence for Ralstonia sp. Strain OR214, a Bacterium with Potential for Bioremediation.</title>
        <authorList>
            <person name="Utturkar S.M."/>
            <person name="Bollmann A."/>
            <person name="Brzoska R.M."/>
            <person name="Klingeman D.M."/>
            <person name="Epstein S.E."/>
            <person name="Palumbo A.V."/>
            <person name="Brown S.D."/>
        </authorList>
    </citation>
    <scope>NUCLEOTIDE SEQUENCE [LARGE SCALE GENOMIC DNA]</scope>
    <source>
        <strain evidence="2 3">OR214</strain>
    </source>
</reference>
<comment type="caution">
    <text evidence="2">The sequence shown here is derived from an EMBL/GenBank/DDBJ whole genome shotgun (WGS) entry which is preliminary data.</text>
</comment>
<protein>
    <submittedName>
        <fullName evidence="2">Uncharacterized protein</fullName>
    </submittedName>
</protein>
<keyword evidence="1" id="KW-0472">Membrane</keyword>
<proteinExistence type="predicted"/>